<sequence length="225" mass="24365">MRLANDIPRDKAQRRCTRCEARLLECVPVQRRAMFRGGTRGVRGIGEWITGEYTWVNTEPKKWRRAKGGGVTKWVDGSGTEGGIARHADYLDRKQRDPTPIRASVRVPEVQALRVHVQGGLESRPPMSCTLIKDGSGSSHDDCVPITPMDSLDALVSVTVGPLGRSFPSSIGLEGSIAATYGCPASPQTEGDTRSRADPAGGNSITPLGNFEESCPPLVRLKGQW</sequence>
<organism evidence="2 3">
    <name type="scientific">Aspergillus keveii</name>
    <dbReference type="NCBI Taxonomy" id="714993"/>
    <lineage>
        <taxon>Eukaryota</taxon>
        <taxon>Fungi</taxon>
        <taxon>Dikarya</taxon>
        <taxon>Ascomycota</taxon>
        <taxon>Pezizomycotina</taxon>
        <taxon>Eurotiomycetes</taxon>
        <taxon>Eurotiomycetidae</taxon>
        <taxon>Eurotiales</taxon>
        <taxon>Aspergillaceae</taxon>
        <taxon>Aspergillus</taxon>
        <taxon>Aspergillus subgen. Nidulantes</taxon>
    </lineage>
</organism>
<comment type="caution">
    <text evidence="2">The sequence shown here is derived from an EMBL/GenBank/DDBJ whole genome shotgun (WGS) entry which is preliminary data.</text>
</comment>
<evidence type="ECO:0000313" key="2">
    <source>
        <dbReference type="EMBL" id="KAL2795514.1"/>
    </source>
</evidence>
<reference evidence="2 3" key="1">
    <citation type="submission" date="2024-07" db="EMBL/GenBank/DDBJ databases">
        <title>Section-level genome sequencing and comparative genomics of Aspergillus sections Usti and Cavernicolus.</title>
        <authorList>
            <consortium name="Lawrence Berkeley National Laboratory"/>
            <person name="Nybo J.L."/>
            <person name="Vesth T.C."/>
            <person name="Theobald S."/>
            <person name="Frisvad J.C."/>
            <person name="Larsen T.O."/>
            <person name="Kjaerboelling I."/>
            <person name="Rothschild-Mancinelli K."/>
            <person name="Lyhne E.K."/>
            <person name="Kogle M.E."/>
            <person name="Barry K."/>
            <person name="Clum A."/>
            <person name="Na H."/>
            <person name="Ledsgaard L."/>
            <person name="Lin J."/>
            <person name="Lipzen A."/>
            <person name="Kuo A."/>
            <person name="Riley R."/>
            <person name="Mondo S."/>
            <person name="Labutti K."/>
            <person name="Haridas S."/>
            <person name="Pangalinan J."/>
            <person name="Salamov A.A."/>
            <person name="Simmons B.A."/>
            <person name="Magnuson J.K."/>
            <person name="Chen J."/>
            <person name="Drula E."/>
            <person name="Henrissat B."/>
            <person name="Wiebenga A."/>
            <person name="Lubbers R.J."/>
            <person name="Gomes A.C."/>
            <person name="Makela M.R."/>
            <person name="Stajich J."/>
            <person name="Grigoriev I.V."/>
            <person name="Mortensen U.H."/>
            <person name="De Vries R.P."/>
            <person name="Baker S.E."/>
            <person name="Andersen M.R."/>
        </authorList>
    </citation>
    <scope>NUCLEOTIDE SEQUENCE [LARGE SCALE GENOMIC DNA]</scope>
    <source>
        <strain evidence="2 3">CBS 209.92</strain>
    </source>
</reference>
<keyword evidence="3" id="KW-1185">Reference proteome</keyword>
<evidence type="ECO:0008006" key="4">
    <source>
        <dbReference type="Google" id="ProtNLM"/>
    </source>
</evidence>
<evidence type="ECO:0000256" key="1">
    <source>
        <dbReference type="SAM" id="MobiDB-lite"/>
    </source>
</evidence>
<dbReference type="EMBL" id="JBFTWV010000034">
    <property type="protein sequence ID" value="KAL2795514.1"/>
    <property type="molecule type" value="Genomic_DNA"/>
</dbReference>
<name>A0ABR4G916_9EURO</name>
<protein>
    <recommendedName>
        <fullName evidence="4">Zn(2)-C6 fungal-type domain-containing protein</fullName>
    </recommendedName>
</protein>
<feature type="region of interest" description="Disordered" evidence="1">
    <location>
        <begin position="183"/>
        <end position="209"/>
    </location>
</feature>
<evidence type="ECO:0000313" key="3">
    <source>
        <dbReference type="Proteomes" id="UP001610563"/>
    </source>
</evidence>
<accession>A0ABR4G916</accession>
<gene>
    <name evidence="2" type="ORF">BJX66DRAFT_301810</name>
</gene>
<proteinExistence type="predicted"/>
<dbReference type="Proteomes" id="UP001610563">
    <property type="component" value="Unassembled WGS sequence"/>
</dbReference>